<comment type="caution">
    <text evidence="4">The sequence shown here is derived from an EMBL/GenBank/DDBJ whole genome shotgun (WGS) entry which is preliminary data.</text>
</comment>
<gene>
    <name evidence="4" type="ORF">BLNAU_20102</name>
</gene>
<dbReference type="Pfam" id="PF07714">
    <property type="entry name" value="PK_Tyr_Ser-Thr"/>
    <property type="match status" value="1"/>
</dbReference>
<keyword evidence="2" id="KW-1133">Transmembrane helix</keyword>
<dbReference type="InterPro" id="IPR011009">
    <property type="entry name" value="Kinase-like_dom_sf"/>
</dbReference>
<dbReference type="Gene3D" id="1.10.510.10">
    <property type="entry name" value="Transferase(Phosphotransferase) domain 1"/>
    <property type="match status" value="1"/>
</dbReference>
<proteinExistence type="predicted"/>
<dbReference type="SUPFAM" id="SSF51126">
    <property type="entry name" value="Pectin lyase-like"/>
    <property type="match status" value="1"/>
</dbReference>
<feature type="domain" description="Protein kinase" evidence="3">
    <location>
        <begin position="1651"/>
        <end position="1977"/>
    </location>
</feature>
<organism evidence="4 5">
    <name type="scientific">Blattamonas nauphoetae</name>
    <dbReference type="NCBI Taxonomy" id="2049346"/>
    <lineage>
        <taxon>Eukaryota</taxon>
        <taxon>Metamonada</taxon>
        <taxon>Preaxostyla</taxon>
        <taxon>Oxymonadida</taxon>
        <taxon>Blattamonas</taxon>
    </lineage>
</organism>
<evidence type="ECO:0000256" key="1">
    <source>
        <dbReference type="SAM" id="MobiDB-lite"/>
    </source>
</evidence>
<evidence type="ECO:0000256" key="2">
    <source>
        <dbReference type="SAM" id="Phobius"/>
    </source>
</evidence>
<keyword evidence="5" id="KW-1185">Reference proteome</keyword>
<evidence type="ECO:0000259" key="3">
    <source>
        <dbReference type="PROSITE" id="PS50011"/>
    </source>
</evidence>
<dbReference type="PROSITE" id="PS50011">
    <property type="entry name" value="PROTEIN_KINASE_DOM"/>
    <property type="match status" value="1"/>
</dbReference>
<dbReference type="InterPro" id="IPR001245">
    <property type="entry name" value="Ser-Thr/Tyr_kinase_cat_dom"/>
</dbReference>
<dbReference type="InterPro" id="IPR000719">
    <property type="entry name" value="Prot_kinase_dom"/>
</dbReference>
<keyword evidence="2" id="KW-0472">Membrane</keyword>
<feature type="region of interest" description="Disordered" evidence="1">
    <location>
        <begin position="1976"/>
        <end position="1996"/>
    </location>
</feature>
<dbReference type="EMBL" id="JARBJD010000277">
    <property type="protein sequence ID" value="KAK2944984.1"/>
    <property type="molecule type" value="Genomic_DNA"/>
</dbReference>
<evidence type="ECO:0000313" key="4">
    <source>
        <dbReference type="EMBL" id="KAK2944984.1"/>
    </source>
</evidence>
<feature type="transmembrane region" description="Helical" evidence="2">
    <location>
        <begin position="1688"/>
        <end position="1710"/>
    </location>
</feature>
<keyword evidence="2" id="KW-0812">Transmembrane</keyword>
<dbReference type="SUPFAM" id="SSF56112">
    <property type="entry name" value="Protein kinase-like (PK-like)"/>
    <property type="match status" value="1"/>
</dbReference>
<name>A0ABQ9WZP4_9EUKA</name>
<accession>A0ABQ9WZP4</accession>
<dbReference type="PANTHER" id="PTHR44329">
    <property type="entry name" value="SERINE/THREONINE-PROTEIN KINASE TNNI3K-RELATED"/>
    <property type="match status" value="1"/>
</dbReference>
<protein>
    <recommendedName>
        <fullName evidence="3">Protein kinase domain-containing protein</fullName>
    </recommendedName>
</protein>
<dbReference type="InterPro" id="IPR051681">
    <property type="entry name" value="Ser/Thr_Kinases-Pseudokinases"/>
</dbReference>
<dbReference type="Proteomes" id="UP001281761">
    <property type="component" value="Unassembled WGS sequence"/>
</dbReference>
<sequence>MLPMTLFLVIGTSFDCHQHPVIALSEVIEEQLPNVEHTELPPVIRLNPGTYHGKSVPLSCRSLKLVGQEATSLVHSPLLPHHSTRNNSAKKKEFTRQPLYESILDIVNSTVEMTCVHVILSTETSINSKPFSGIPSIHTPYFGTILGSTVSLSECSISVSEAQSPFLLTSESSDSSPTSIRIVETKLLTSNSFLGPLAHLLPSTSPSSVTLTLASSSFSSTALTNGNSLAFGLQPHKLRVDDNWEISSRLFSNRFSNVTSTQRMPLYIPSQLSQWSLGNTISNCVGALQGTIMEDFNLGGTFLSKNTTFSHCESTPSPSLDIIVAEYYSHFIRRVIRHSHPPYAFNNLSRIESDGFNFFALIAGTSPLPQQSYLYATKANPISFTDCSFRNMSRDPQIINQDGLALYLQTSAPLTVTRCSFSDMRSEGDGLAITTASIACQPPLLVHIDDCHFSNCHSQYRYSFGGGALHFEAHGCYTISTSSFSECSTLKGKGGACYCLSCSVAFSTFEFNSAVMGGAFYGQTDCSIFFSHFQNNTAQTDTDWSFDYSRYVVCGCTQSADDWTIGDSFIVVSGDGEGTDCTKDKPCRTLANALTKVHSANIVNVESVTVPLFDFSSGLISLDDSQLENITSADCSLIKITTSAEFTMNAVLFRDIVSTDCVILILSGGKFTATVCIFHRLTRTEGEGAAAIDAVEFERVYFDSYFSHCISRKGRVGALFLTRSSKPDKTFIYGTYINNEGEKADDAHDILLSGFKLSDTNQWAFTYVFSMSQSPSIIENGNIHPDRSPPTSANVIDDDDWLFPMKDGSKVLLWRDFTELDFETLKPQPGQTSSWTVTSRREEEIIIHQSRLDMNFSLHSDYKKPLLTTIRQASDSVGSLFTLTTGNYLNVQGFNIVLDGQQTDPMITLDSSATILFHLVSVSSDGRELSRPFIQSMGTATLSDATFVNLAFTGTSCIECLGGSFSFQLVQSESVRCAVNLTTNVDGAFLNALNTYIGHIHTGPLTNCRARNGGAIFLRNCNVTSLTCVFVGCSASQSGGGLWMESNASEKAQNFLYPNFVNCSAERGGGMFFQAKTPFHLHLETGSATVYWQQPFALFSNCSAKKGAGIFLDGVCSNQCELILHRFTGSNGDCFCEGSDIFFSKSFAESLPSLTDIISDLKNKSWSLSSQSLSTGTKHVHIEDDLERTFNLEPRQFVVGKEPYNGGNHCPVSKNAECSNISPMFEFFHTKDENGSLIQIPILVKDALFFFETAFVERQSALLTFFDTTSDPSTATTFQKGAYHVTNDPVFLLVGNDGLMAIADLHFVWKEEVSLCEVVSPTAEVTIEACHFELDIDLISSFIVCRAGSLHVLGSQFTTSDPTRPILSPIVVTSPSAIAAVSNSARRDIKVEMDHIVFSDILADPSVSAIVSIEGGISIGLSHVSFENVKKSPSSENAIRISVRGRDLSNVIASKRESGFPSLDSDEDTLYTSLVPHHHPQNQSRMTKTGALRVVDGNVTLSEDTFSRNSAKNVSFPSASRNTHCSGMSVVNMKLNSADSTTQTSHWILTDDSCVVRDEDIEIPNPFFVPTLSTNDSSSKFDKKTSKYSVHLGGTLLLPCNLSLIVREETEQGEPKSQAIPLTQLVATDHTESSIDILVKNSHFSHFDQKLEWIGLIGFGRNGETDSFTFKLSQKQAFAESMRKTLPWLIPLIVSLALLLLVGFILFIVFRKRFLKKKTESKEMKEEVQEVFEVEKVEMDGTQQGVHANDPDAIISKDVVTAEQALNNADTSLLQPVTLLEAVICGEKLEKTVVREEDTLYNALHRKETRISFVKSTVRQQIVTGLLRVAEANNTAPILSKLSSHWVMFDGAGNVCLKLKDSQPPHNSIQVNPVEDGQRWAAPELAKDEATKDSNGSVDFRKSAVFSLGLVLWEIETGQVPFQEQDAVNAQRQLGTGVLPKMVGMQKEMRDLIAECLSLNPDDRPSLASVASLLQTLPEPSHENEKDNPGSINPQS</sequence>
<reference evidence="4 5" key="1">
    <citation type="journal article" date="2022" name="bioRxiv">
        <title>Genomics of Preaxostyla Flagellates Illuminates Evolutionary Transitions and the Path Towards Mitochondrial Loss.</title>
        <authorList>
            <person name="Novak L.V.F."/>
            <person name="Treitli S.C."/>
            <person name="Pyrih J."/>
            <person name="Halakuc P."/>
            <person name="Pipaliya S.V."/>
            <person name="Vacek V."/>
            <person name="Brzon O."/>
            <person name="Soukal P."/>
            <person name="Eme L."/>
            <person name="Dacks J.B."/>
            <person name="Karnkowska A."/>
            <person name="Elias M."/>
            <person name="Hampl V."/>
        </authorList>
    </citation>
    <scope>NUCLEOTIDE SEQUENCE [LARGE SCALE GENOMIC DNA]</scope>
    <source>
        <strain evidence="4">NAU3</strain>
        <tissue evidence="4">Gut</tissue>
    </source>
</reference>
<dbReference type="InterPro" id="IPR011050">
    <property type="entry name" value="Pectin_lyase_fold/virulence"/>
</dbReference>
<evidence type="ECO:0000313" key="5">
    <source>
        <dbReference type="Proteomes" id="UP001281761"/>
    </source>
</evidence>